<gene>
    <name evidence="1" type="ORF">J0A65_26345</name>
</gene>
<feature type="non-terminal residue" evidence="1">
    <location>
        <position position="1"/>
    </location>
</feature>
<protein>
    <submittedName>
        <fullName evidence="1">Uncharacterized protein</fullName>
    </submittedName>
</protein>
<dbReference type="Proteomes" id="UP000663992">
    <property type="component" value="Unassembled WGS sequence"/>
</dbReference>
<organism evidence="1 2">
    <name type="scientific">Bowmanella yangjiangensis</name>
    <dbReference type="NCBI Taxonomy" id="2811230"/>
    <lineage>
        <taxon>Bacteria</taxon>
        <taxon>Pseudomonadati</taxon>
        <taxon>Pseudomonadota</taxon>
        <taxon>Gammaproteobacteria</taxon>
        <taxon>Alteromonadales</taxon>
        <taxon>Alteromonadaceae</taxon>
        <taxon>Bowmanella</taxon>
    </lineage>
</organism>
<comment type="caution">
    <text evidence="1">The sequence shown here is derived from an EMBL/GenBank/DDBJ whole genome shotgun (WGS) entry which is preliminary data.</text>
</comment>
<proteinExistence type="predicted"/>
<name>A0ABS3D232_9ALTE</name>
<reference evidence="1 2" key="1">
    <citation type="submission" date="2021-03" db="EMBL/GenBank/DDBJ databases">
        <title>novel species isolated from a fishpond in China.</title>
        <authorList>
            <person name="Lu H."/>
            <person name="Cai Z."/>
        </authorList>
    </citation>
    <scope>NUCLEOTIDE SEQUENCE [LARGE SCALE GENOMIC DNA]</scope>
    <source>
        <strain evidence="1 2">Y57</strain>
    </source>
</reference>
<evidence type="ECO:0000313" key="1">
    <source>
        <dbReference type="EMBL" id="MBN7823415.1"/>
    </source>
</evidence>
<sequence length="61" mass="6879">SSSFVTGFTCRFLIDPDDTRNTRSISFGLACMESSRRLAGERAMRHEMPASFSCLGCYEYL</sequence>
<dbReference type="EMBL" id="JAFKCS010000706">
    <property type="protein sequence ID" value="MBN7823415.1"/>
    <property type="molecule type" value="Genomic_DNA"/>
</dbReference>
<keyword evidence="2" id="KW-1185">Reference proteome</keyword>
<evidence type="ECO:0000313" key="2">
    <source>
        <dbReference type="Proteomes" id="UP000663992"/>
    </source>
</evidence>
<dbReference type="RefSeq" id="WP_206597136.1">
    <property type="nucleotide sequence ID" value="NZ_JAFKCS010000706.1"/>
</dbReference>
<accession>A0ABS3D232</accession>